<accession>J3MSZ9</accession>
<dbReference type="EnsemblPlants" id="OB08G22290.1">
    <property type="protein sequence ID" value="OB08G22290.1"/>
    <property type="gene ID" value="OB08G22290"/>
</dbReference>
<sequence length="123" mass="13785">MGQPPVVAAPLLVACRACPSGCSRRHCFPLASTFGGRSQALHSVNGGRSCGNSNHRSMRCGRGSWRSRDDTGRVIVAEFEASNKKEKMRMGLEEISRKTYCRLSPYRPKLKKWRNLQLVQYAE</sequence>
<evidence type="ECO:0000313" key="2">
    <source>
        <dbReference type="Proteomes" id="UP000006038"/>
    </source>
</evidence>
<dbReference type="AlphaFoldDB" id="J3MSZ9"/>
<organism evidence="1">
    <name type="scientific">Oryza brachyantha</name>
    <name type="common">malo sina</name>
    <dbReference type="NCBI Taxonomy" id="4533"/>
    <lineage>
        <taxon>Eukaryota</taxon>
        <taxon>Viridiplantae</taxon>
        <taxon>Streptophyta</taxon>
        <taxon>Embryophyta</taxon>
        <taxon>Tracheophyta</taxon>
        <taxon>Spermatophyta</taxon>
        <taxon>Magnoliopsida</taxon>
        <taxon>Liliopsida</taxon>
        <taxon>Poales</taxon>
        <taxon>Poaceae</taxon>
        <taxon>BOP clade</taxon>
        <taxon>Oryzoideae</taxon>
        <taxon>Oryzeae</taxon>
        <taxon>Oryzinae</taxon>
        <taxon>Oryza</taxon>
    </lineage>
</organism>
<keyword evidence="2" id="KW-1185">Reference proteome</keyword>
<name>J3MSZ9_ORYBR</name>
<reference evidence="1" key="2">
    <citation type="submission" date="2013-04" db="UniProtKB">
        <authorList>
            <consortium name="EnsemblPlants"/>
        </authorList>
    </citation>
    <scope>IDENTIFICATION</scope>
</reference>
<dbReference type="Gramene" id="OB08G22290.1">
    <property type="protein sequence ID" value="OB08G22290.1"/>
    <property type="gene ID" value="OB08G22290"/>
</dbReference>
<dbReference type="Proteomes" id="UP000006038">
    <property type="component" value="Chromosome 8"/>
</dbReference>
<dbReference type="HOGENOM" id="CLU_2018766_0_0_1"/>
<proteinExistence type="predicted"/>
<evidence type="ECO:0000313" key="1">
    <source>
        <dbReference type="EnsemblPlants" id="OB08G22290.1"/>
    </source>
</evidence>
<reference evidence="1" key="1">
    <citation type="journal article" date="2013" name="Nat. Commun.">
        <title>Whole-genome sequencing of Oryza brachyantha reveals mechanisms underlying Oryza genome evolution.</title>
        <authorList>
            <person name="Chen J."/>
            <person name="Huang Q."/>
            <person name="Gao D."/>
            <person name="Wang J."/>
            <person name="Lang Y."/>
            <person name="Liu T."/>
            <person name="Li B."/>
            <person name="Bai Z."/>
            <person name="Luis Goicoechea J."/>
            <person name="Liang C."/>
            <person name="Chen C."/>
            <person name="Zhang W."/>
            <person name="Sun S."/>
            <person name="Liao Y."/>
            <person name="Zhang X."/>
            <person name="Yang L."/>
            <person name="Song C."/>
            <person name="Wang M."/>
            <person name="Shi J."/>
            <person name="Liu G."/>
            <person name="Liu J."/>
            <person name="Zhou H."/>
            <person name="Zhou W."/>
            <person name="Yu Q."/>
            <person name="An N."/>
            <person name="Chen Y."/>
            <person name="Cai Q."/>
            <person name="Wang B."/>
            <person name="Liu B."/>
            <person name="Min J."/>
            <person name="Huang Y."/>
            <person name="Wu H."/>
            <person name="Li Z."/>
            <person name="Zhang Y."/>
            <person name="Yin Y."/>
            <person name="Song W."/>
            <person name="Jiang J."/>
            <person name="Jackson S.A."/>
            <person name="Wing R.A."/>
            <person name="Wang J."/>
            <person name="Chen M."/>
        </authorList>
    </citation>
    <scope>NUCLEOTIDE SEQUENCE [LARGE SCALE GENOMIC DNA]</scope>
    <source>
        <strain evidence="1">cv. IRGC 101232</strain>
    </source>
</reference>
<protein>
    <submittedName>
        <fullName evidence="1">Uncharacterized protein</fullName>
    </submittedName>
</protein>